<evidence type="ECO:0000313" key="2">
    <source>
        <dbReference type="Proteomes" id="UP000664795"/>
    </source>
</evidence>
<dbReference type="RefSeq" id="WP_207337017.1">
    <property type="nucleotide sequence ID" value="NZ_JAFMYU010000016.1"/>
</dbReference>
<comment type="caution">
    <text evidence="1">The sequence shown here is derived from an EMBL/GenBank/DDBJ whole genome shotgun (WGS) entry which is preliminary data.</text>
</comment>
<sequence>MKSIVAVLLVHLMLGSNLLPGFGIDQSARWVELINHYQEHRQTDRQLGLYDFLVMHYGANSEHQKHPRHNHHNLPTAGQPVSVFTPTILILSAEPSLLSIIHVAKATFFRKADLYAFAAIRSLINPPRR</sequence>
<evidence type="ECO:0000313" key="1">
    <source>
        <dbReference type="EMBL" id="MBO0933053.1"/>
    </source>
</evidence>
<keyword evidence="2" id="KW-1185">Reference proteome</keyword>
<name>A0A939K119_9BACT</name>
<dbReference type="AlphaFoldDB" id="A0A939K119"/>
<dbReference type="EMBL" id="JAFMYU010000016">
    <property type="protein sequence ID" value="MBO0933053.1"/>
    <property type="molecule type" value="Genomic_DNA"/>
</dbReference>
<reference evidence="1 2" key="1">
    <citation type="submission" date="2021-03" db="EMBL/GenBank/DDBJ databases">
        <title>Fibrella sp. HMF5036 genome sequencing and assembly.</title>
        <authorList>
            <person name="Kang H."/>
            <person name="Kim H."/>
            <person name="Bae S."/>
            <person name="Joh K."/>
        </authorList>
    </citation>
    <scope>NUCLEOTIDE SEQUENCE [LARGE SCALE GENOMIC DNA]</scope>
    <source>
        <strain evidence="1 2">HMF5036</strain>
    </source>
</reference>
<proteinExistence type="predicted"/>
<gene>
    <name evidence="1" type="ORF">J2I48_18735</name>
</gene>
<protein>
    <submittedName>
        <fullName evidence="1">Uncharacterized protein</fullName>
    </submittedName>
</protein>
<accession>A0A939K119</accession>
<dbReference type="Proteomes" id="UP000664795">
    <property type="component" value="Unassembled WGS sequence"/>
</dbReference>
<organism evidence="1 2">
    <name type="scientific">Fibrella aquatilis</name>
    <dbReference type="NCBI Taxonomy" id="2817059"/>
    <lineage>
        <taxon>Bacteria</taxon>
        <taxon>Pseudomonadati</taxon>
        <taxon>Bacteroidota</taxon>
        <taxon>Cytophagia</taxon>
        <taxon>Cytophagales</taxon>
        <taxon>Spirosomataceae</taxon>
        <taxon>Fibrella</taxon>
    </lineage>
</organism>